<organism evidence="9 10">
    <name type="scientific">Anaeromyxobacter diazotrophicus</name>
    <dbReference type="NCBI Taxonomy" id="2590199"/>
    <lineage>
        <taxon>Bacteria</taxon>
        <taxon>Pseudomonadati</taxon>
        <taxon>Myxococcota</taxon>
        <taxon>Myxococcia</taxon>
        <taxon>Myxococcales</taxon>
        <taxon>Cystobacterineae</taxon>
        <taxon>Anaeromyxobacteraceae</taxon>
        <taxon>Anaeromyxobacter</taxon>
    </lineage>
</organism>
<dbReference type="GO" id="GO:0015562">
    <property type="term" value="F:efflux transmembrane transporter activity"/>
    <property type="evidence" value="ECO:0007669"/>
    <property type="project" value="InterPro"/>
</dbReference>
<sequence length="432" mass="45257">MTLALLLSAALGAAAAAPLPASAPGTLTLEEALARARSHPRSAQALAVAAQAEARAREVFGSFLPDVNATASYSRATSNFAPSPGTQSGGGFRVALPETDATSPYYAAALSVQAPLWDFGRTLGQVRSARASEAAARSDLAAARQDVELQVRTSWFAALAAQALVQVADDTIGQMQKHLDFAQASLEVGRRTRFDVTRAQVDLTNARITKLQADNGVASARAALEAAVGEPLGPVRLVAPEDPGGPDPRPADEVERALRQRPELRALDLRVGAAEQSLAAARSAWFPVLSASGQYGWRGADFPLVHNWQVGAALSWNLFNGFSDAAAVDEQRGAVEQARAARELEALQVRSEVEQAALAVGEARARRDAAGVLVTQAQENLELAEGRYQAGVGSIVDLADAEAALTSARSQQVRAGYDLATARAKLVRAVGE</sequence>
<dbReference type="GO" id="GO:1990281">
    <property type="term" value="C:efflux pump complex"/>
    <property type="evidence" value="ECO:0007669"/>
    <property type="project" value="TreeGrafter"/>
</dbReference>
<dbReference type="PIRSF" id="PIRSF001892">
    <property type="entry name" value="CyaE"/>
    <property type="match status" value="1"/>
</dbReference>
<evidence type="ECO:0000256" key="1">
    <source>
        <dbReference type="ARBA" id="ARBA00004442"/>
    </source>
</evidence>
<comment type="similarity">
    <text evidence="2">Belongs to the outer membrane factor (OMF) (TC 1.B.17) family.</text>
</comment>
<dbReference type="EMBL" id="BJTG01000004">
    <property type="protein sequence ID" value="GEJ57385.1"/>
    <property type="molecule type" value="Genomic_DNA"/>
</dbReference>
<dbReference type="AlphaFoldDB" id="A0A7I9VLV8"/>
<comment type="subcellular location">
    <subcellularLocation>
        <location evidence="1">Cell outer membrane</location>
    </subcellularLocation>
</comment>
<dbReference type="Pfam" id="PF02321">
    <property type="entry name" value="OEP"/>
    <property type="match status" value="2"/>
</dbReference>
<keyword evidence="3" id="KW-0813">Transport</keyword>
<evidence type="ECO:0000256" key="3">
    <source>
        <dbReference type="ARBA" id="ARBA00022448"/>
    </source>
</evidence>
<dbReference type="SUPFAM" id="SSF56954">
    <property type="entry name" value="Outer membrane efflux proteins (OEP)"/>
    <property type="match status" value="1"/>
</dbReference>
<keyword evidence="6" id="KW-0472">Membrane</keyword>
<keyword evidence="5" id="KW-0812">Transmembrane</keyword>
<feature type="signal peptide" evidence="8">
    <location>
        <begin position="1"/>
        <end position="23"/>
    </location>
</feature>
<name>A0A7I9VLV8_9BACT</name>
<keyword evidence="4" id="KW-1134">Transmembrane beta strand</keyword>
<evidence type="ECO:0000256" key="6">
    <source>
        <dbReference type="ARBA" id="ARBA00023136"/>
    </source>
</evidence>
<dbReference type="Gene3D" id="1.20.1600.10">
    <property type="entry name" value="Outer membrane efflux proteins (OEP)"/>
    <property type="match status" value="1"/>
</dbReference>
<gene>
    <name evidence="9" type="ORF">AMYX_21260</name>
</gene>
<evidence type="ECO:0000256" key="5">
    <source>
        <dbReference type="ARBA" id="ARBA00022692"/>
    </source>
</evidence>
<evidence type="ECO:0000256" key="7">
    <source>
        <dbReference type="ARBA" id="ARBA00023237"/>
    </source>
</evidence>
<dbReference type="InterPro" id="IPR051906">
    <property type="entry name" value="TolC-like"/>
</dbReference>
<evidence type="ECO:0000313" key="10">
    <source>
        <dbReference type="Proteomes" id="UP000503640"/>
    </source>
</evidence>
<comment type="caution">
    <text evidence="9">The sequence shown here is derived from an EMBL/GenBank/DDBJ whole genome shotgun (WGS) entry which is preliminary data.</text>
</comment>
<evidence type="ECO:0000313" key="9">
    <source>
        <dbReference type="EMBL" id="GEJ57385.1"/>
    </source>
</evidence>
<dbReference type="InterPro" id="IPR003423">
    <property type="entry name" value="OMP_efflux"/>
</dbReference>
<proteinExistence type="inferred from homology"/>
<evidence type="ECO:0000256" key="4">
    <source>
        <dbReference type="ARBA" id="ARBA00022452"/>
    </source>
</evidence>
<accession>A0A7I9VLV8</accession>
<reference evidence="10" key="1">
    <citation type="journal article" date="2020" name="Appl. Environ. Microbiol.">
        <title>Diazotrophic Anaeromyxobacter Isolates from Soils.</title>
        <authorList>
            <person name="Masuda Y."/>
            <person name="Yamanaka H."/>
            <person name="Xu Z.X."/>
            <person name="Shiratori Y."/>
            <person name="Aono T."/>
            <person name="Amachi S."/>
            <person name="Senoo K."/>
            <person name="Itoh H."/>
        </authorList>
    </citation>
    <scope>NUCLEOTIDE SEQUENCE [LARGE SCALE GENOMIC DNA]</scope>
    <source>
        <strain evidence="10">R267</strain>
    </source>
</reference>
<dbReference type="Proteomes" id="UP000503640">
    <property type="component" value="Unassembled WGS sequence"/>
</dbReference>
<evidence type="ECO:0000256" key="2">
    <source>
        <dbReference type="ARBA" id="ARBA00007613"/>
    </source>
</evidence>
<feature type="chain" id="PRO_5029709524" evidence="8">
    <location>
        <begin position="24"/>
        <end position="432"/>
    </location>
</feature>
<dbReference type="InterPro" id="IPR028351">
    <property type="entry name" value="CyaE"/>
</dbReference>
<dbReference type="PANTHER" id="PTHR30026">
    <property type="entry name" value="OUTER MEMBRANE PROTEIN TOLC"/>
    <property type="match status" value="1"/>
</dbReference>
<dbReference type="GO" id="GO:0015288">
    <property type="term" value="F:porin activity"/>
    <property type="evidence" value="ECO:0007669"/>
    <property type="project" value="TreeGrafter"/>
</dbReference>
<keyword evidence="8" id="KW-0732">Signal</keyword>
<keyword evidence="7" id="KW-0998">Cell outer membrane</keyword>
<keyword evidence="10" id="KW-1185">Reference proteome</keyword>
<dbReference type="GO" id="GO:0009279">
    <property type="term" value="C:cell outer membrane"/>
    <property type="evidence" value="ECO:0007669"/>
    <property type="project" value="UniProtKB-SubCell"/>
</dbReference>
<dbReference type="RefSeq" id="WP_176064842.1">
    <property type="nucleotide sequence ID" value="NZ_BJTG01000004.1"/>
</dbReference>
<evidence type="ECO:0000256" key="8">
    <source>
        <dbReference type="SAM" id="SignalP"/>
    </source>
</evidence>
<protein>
    <submittedName>
        <fullName evidence="9">RND transporter</fullName>
    </submittedName>
</protein>
<dbReference type="PANTHER" id="PTHR30026:SF21">
    <property type="entry name" value="SLR1270 PROTEIN"/>
    <property type="match status" value="1"/>
</dbReference>